<evidence type="ECO:0000313" key="2">
    <source>
        <dbReference type="Proteomes" id="UP001203423"/>
    </source>
</evidence>
<dbReference type="Proteomes" id="UP001203423">
    <property type="component" value="Unassembled WGS sequence"/>
</dbReference>
<name>A0ABT0LHW5_9GAMM</name>
<evidence type="ECO:0000313" key="1">
    <source>
        <dbReference type="EMBL" id="MCL1127303.1"/>
    </source>
</evidence>
<dbReference type="RefSeq" id="WP_248942696.1">
    <property type="nucleotide sequence ID" value="NZ_JAKIKS010000144.1"/>
</dbReference>
<proteinExistence type="predicted"/>
<reference evidence="1 2" key="1">
    <citation type="submission" date="2022-01" db="EMBL/GenBank/DDBJ databases">
        <title>Whole genome-based taxonomy of the Shewanellaceae.</title>
        <authorList>
            <person name="Martin-Rodriguez A.J."/>
        </authorList>
    </citation>
    <scope>NUCLEOTIDE SEQUENCE [LARGE SCALE GENOMIC DNA]</scope>
    <source>
        <strain evidence="1 2">DSM 17177</strain>
    </source>
</reference>
<comment type="caution">
    <text evidence="1">The sequence shown here is derived from an EMBL/GenBank/DDBJ whole genome shotgun (WGS) entry which is preliminary data.</text>
</comment>
<sequence length="71" mass="7813">MIKIVLTGIIILLLGVNIVPAYQVYQSKMSIYTDSPSGSSLAERYLILGDWPAGTDLHSVIEENDKYTVTP</sequence>
<dbReference type="EMBL" id="JAKIKS010000144">
    <property type="protein sequence ID" value="MCL1127303.1"/>
    <property type="molecule type" value="Genomic_DNA"/>
</dbReference>
<gene>
    <name evidence="1" type="ORF">L2764_23205</name>
</gene>
<protein>
    <submittedName>
        <fullName evidence="1">Uncharacterized protein</fullName>
    </submittedName>
</protein>
<keyword evidence="2" id="KW-1185">Reference proteome</keyword>
<accession>A0ABT0LHW5</accession>
<organism evidence="1 2">
    <name type="scientific">Shewanella surugensis</name>
    <dbReference type="NCBI Taxonomy" id="212020"/>
    <lineage>
        <taxon>Bacteria</taxon>
        <taxon>Pseudomonadati</taxon>
        <taxon>Pseudomonadota</taxon>
        <taxon>Gammaproteobacteria</taxon>
        <taxon>Alteromonadales</taxon>
        <taxon>Shewanellaceae</taxon>
        <taxon>Shewanella</taxon>
    </lineage>
</organism>